<evidence type="ECO:0000313" key="2">
    <source>
        <dbReference type="Proteomes" id="UP000095282"/>
    </source>
</evidence>
<dbReference type="STRING" id="1561998.A0A1I7USJ4"/>
<feature type="compositionally biased region" description="Basic residues" evidence="1">
    <location>
        <begin position="83"/>
        <end position="102"/>
    </location>
</feature>
<reference evidence="3" key="1">
    <citation type="submission" date="2016-11" db="UniProtKB">
        <authorList>
            <consortium name="WormBaseParasite"/>
        </authorList>
    </citation>
    <scope>IDENTIFICATION</scope>
</reference>
<keyword evidence="2" id="KW-1185">Reference proteome</keyword>
<organism evidence="2 3">
    <name type="scientific">Caenorhabditis tropicalis</name>
    <dbReference type="NCBI Taxonomy" id="1561998"/>
    <lineage>
        <taxon>Eukaryota</taxon>
        <taxon>Metazoa</taxon>
        <taxon>Ecdysozoa</taxon>
        <taxon>Nematoda</taxon>
        <taxon>Chromadorea</taxon>
        <taxon>Rhabditida</taxon>
        <taxon>Rhabditina</taxon>
        <taxon>Rhabditomorpha</taxon>
        <taxon>Rhabditoidea</taxon>
        <taxon>Rhabditidae</taxon>
        <taxon>Peloderinae</taxon>
        <taxon>Caenorhabditis</taxon>
    </lineage>
</organism>
<sequence length="190" mass="21269">MADREVSTESRKPDQLMGYFVPVEHAAYVTEILELAFSGIQGATVYAGLFNRKPNPEGTPAIQPDSDFLPDMDAPEMENDSKKKSRKRRRAKWTVRKRKIINRKLISTPKPSAEDSDNQTDADLDQSKNTPQIMIQRPDLPYLVPQSAIFTDLGVARNVVQIGCKDLLTPLKELLPIGSTNQTETTQISN</sequence>
<protein>
    <submittedName>
        <fullName evidence="3">BZIP domain-containing protein</fullName>
    </submittedName>
</protein>
<name>A0A1I7USJ4_9PELO</name>
<dbReference type="AlphaFoldDB" id="A0A1I7USJ4"/>
<accession>A0A1I7USJ4</accession>
<feature type="compositionally biased region" description="Acidic residues" evidence="1">
    <location>
        <begin position="68"/>
        <end position="78"/>
    </location>
</feature>
<dbReference type="eggNOG" id="ENOG502TIUX">
    <property type="taxonomic scope" value="Eukaryota"/>
</dbReference>
<evidence type="ECO:0000313" key="3">
    <source>
        <dbReference type="WBParaSite" id="Csp11.Scaffold630.g18915.t1"/>
    </source>
</evidence>
<evidence type="ECO:0000256" key="1">
    <source>
        <dbReference type="SAM" id="MobiDB-lite"/>
    </source>
</evidence>
<feature type="compositionally biased region" description="Acidic residues" evidence="1">
    <location>
        <begin position="114"/>
        <end position="124"/>
    </location>
</feature>
<dbReference type="Proteomes" id="UP000095282">
    <property type="component" value="Unplaced"/>
</dbReference>
<feature type="region of interest" description="Disordered" evidence="1">
    <location>
        <begin position="56"/>
        <end position="129"/>
    </location>
</feature>
<dbReference type="WBParaSite" id="Csp11.Scaffold630.g18915.t1">
    <property type="protein sequence ID" value="Csp11.Scaffold630.g18915.t1"/>
    <property type="gene ID" value="Csp11.Scaffold630.g18915"/>
</dbReference>
<proteinExistence type="predicted"/>